<dbReference type="EMBL" id="QNUK01000250">
    <property type="protein sequence ID" value="KAF5897053.1"/>
    <property type="molecule type" value="Genomic_DNA"/>
</dbReference>
<dbReference type="PANTHER" id="PTHR46363:SF1">
    <property type="entry name" value="DEOXYRIBONUCLEASE TATDN2-RELATED"/>
    <property type="match status" value="1"/>
</dbReference>
<dbReference type="SUPFAM" id="SSF51556">
    <property type="entry name" value="Metallo-dependent hydrolases"/>
    <property type="match status" value="1"/>
</dbReference>
<dbReference type="InterPro" id="IPR001130">
    <property type="entry name" value="TatD-like"/>
</dbReference>
<dbReference type="PANTHER" id="PTHR46363">
    <property type="entry name" value="DEOXYRIBONUCLEASE TATDN2-RELATED"/>
    <property type="match status" value="1"/>
</dbReference>
<dbReference type="InterPro" id="IPR018228">
    <property type="entry name" value="DNase_TatD-rel_CS"/>
</dbReference>
<evidence type="ECO:0000256" key="2">
    <source>
        <dbReference type="ARBA" id="ARBA00022801"/>
    </source>
</evidence>
<feature type="non-terminal residue" evidence="3">
    <location>
        <position position="61"/>
    </location>
</feature>
<comment type="caution">
    <text evidence="3">The sequence shown here is derived from an EMBL/GenBank/DDBJ whole genome shotgun (WGS) entry which is preliminary data.</text>
</comment>
<sequence length="61" mass="7087">HCFTNSYSVIEPFLSEFPNLHVGFTALLTNHNAKDARDAVRKIPLDRILLETDTPYFRPRQ</sequence>
<dbReference type="AlphaFoldDB" id="A0A8J4TYJ0"/>
<dbReference type="Gene3D" id="3.20.20.140">
    <property type="entry name" value="Metal-dependent hydrolases"/>
    <property type="match status" value="1"/>
</dbReference>
<evidence type="ECO:0000256" key="1">
    <source>
        <dbReference type="ARBA" id="ARBA00009275"/>
    </source>
</evidence>
<feature type="non-terminal residue" evidence="3">
    <location>
        <position position="1"/>
    </location>
</feature>
<accession>A0A8J4TYJ0</accession>
<proteinExistence type="inferred from homology"/>
<dbReference type="PROSITE" id="PS01091">
    <property type="entry name" value="TATD_3"/>
    <property type="match status" value="1"/>
</dbReference>
<keyword evidence="2" id="KW-0378">Hydrolase</keyword>
<dbReference type="GO" id="GO:0016788">
    <property type="term" value="F:hydrolase activity, acting on ester bonds"/>
    <property type="evidence" value="ECO:0007669"/>
    <property type="project" value="InterPro"/>
</dbReference>
<comment type="similarity">
    <text evidence="1">Belongs to the metallo-dependent hydrolases superfamily. TatD-type hydrolase family.</text>
</comment>
<evidence type="ECO:0000313" key="4">
    <source>
        <dbReference type="Proteomes" id="UP000727407"/>
    </source>
</evidence>
<name>A0A8J4TYJ0_CLAMG</name>
<dbReference type="Proteomes" id="UP000727407">
    <property type="component" value="Unassembled WGS sequence"/>
</dbReference>
<dbReference type="Pfam" id="PF01026">
    <property type="entry name" value="TatD_DNase"/>
    <property type="match status" value="1"/>
</dbReference>
<keyword evidence="4" id="KW-1185">Reference proteome</keyword>
<reference evidence="3" key="1">
    <citation type="submission" date="2020-07" db="EMBL/GenBank/DDBJ databases">
        <title>Clarias magur genome sequencing, assembly and annotation.</title>
        <authorList>
            <person name="Kushwaha B."/>
            <person name="Kumar R."/>
            <person name="Das P."/>
            <person name="Joshi C.G."/>
            <person name="Kumar D."/>
            <person name="Nagpure N.S."/>
            <person name="Pandey M."/>
            <person name="Agarwal S."/>
            <person name="Srivastava S."/>
            <person name="Singh M."/>
            <person name="Sahoo L."/>
            <person name="Jayasankar P."/>
            <person name="Meher P.K."/>
            <person name="Koringa P.G."/>
            <person name="Iquebal M.A."/>
            <person name="Das S.P."/>
            <person name="Bit A."/>
            <person name="Patnaik S."/>
            <person name="Patel N."/>
            <person name="Shah T.M."/>
            <person name="Hinsu A."/>
            <person name="Jena J.K."/>
        </authorList>
    </citation>
    <scope>NUCLEOTIDE SEQUENCE</scope>
    <source>
        <strain evidence="3">CIFAMagur01</strain>
        <tissue evidence="3">Testis</tissue>
    </source>
</reference>
<organism evidence="3 4">
    <name type="scientific">Clarias magur</name>
    <name type="common">Asian catfish</name>
    <name type="synonym">Macropteronotus magur</name>
    <dbReference type="NCBI Taxonomy" id="1594786"/>
    <lineage>
        <taxon>Eukaryota</taxon>
        <taxon>Metazoa</taxon>
        <taxon>Chordata</taxon>
        <taxon>Craniata</taxon>
        <taxon>Vertebrata</taxon>
        <taxon>Euteleostomi</taxon>
        <taxon>Actinopterygii</taxon>
        <taxon>Neopterygii</taxon>
        <taxon>Teleostei</taxon>
        <taxon>Ostariophysi</taxon>
        <taxon>Siluriformes</taxon>
        <taxon>Clariidae</taxon>
        <taxon>Clarias</taxon>
    </lineage>
</organism>
<dbReference type="OrthoDB" id="413993at2759"/>
<dbReference type="InterPro" id="IPR032466">
    <property type="entry name" value="Metal_Hydrolase"/>
</dbReference>
<protein>
    <submittedName>
        <fullName evidence="3">Putative deoxyribonuclease TATDN2 isoform X1</fullName>
    </submittedName>
</protein>
<evidence type="ECO:0000313" key="3">
    <source>
        <dbReference type="EMBL" id="KAF5897053.1"/>
    </source>
</evidence>
<gene>
    <name evidence="3" type="primary">tatdn2</name>
    <name evidence="3" type="ORF">DAT39_013239</name>
</gene>